<dbReference type="NCBIfam" id="NF008211">
    <property type="entry name" value="PRK10974.1"/>
    <property type="match status" value="1"/>
</dbReference>
<keyword evidence="10" id="KW-1185">Reference proteome</keyword>
<evidence type="ECO:0000256" key="4">
    <source>
        <dbReference type="ARBA" id="ARBA00017470"/>
    </source>
</evidence>
<dbReference type="InterPro" id="IPR050490">
    <property type="entry name" value="Bact_solute-bd_prot1"/>
</dbReference>
<evidence type="ECO:0000313" key="10">
    <source>
        <dbReference type="Proteomes" id="UP001595420"/>
    </source>
</evidence>
<evidence type="ECO:0000313" key="9">
    <source>
        <dbReference type="EMBL" id="MFC3001925.1"/>
    </source>
</evidence>
<dbReference type="RefSeq" id="WP_216837989.1">
    <property type="nucleotide sequence ID" value="NZ_JAFNJS010000005.1"/>
</dbReference>
<keyword evidence="6 8" id="KW-0732">Signal</keyword>
<comment type="caution">
    <text evidence="9">The sequence shown here is derived from an EMBL/GenBank/DDBJ whole genome shotgun (WGS) entry which is preliminary data.</text>
</comment>
<gene>
    <name evidence="9" type="primary">ugpB</name>
    <name evidence="9" type="ORF">ACFOD3_18625</name>
</gene>
<accession>A0ABV7BWM2</accession>
<protein>
    <recommendedName>
        <fullName evidence="4">sn-glycerol-3-phosphate-binding periplasmic protein UgpB</fullName>
    </recommendedName>
</protein>
<organism evidence="9 10">
    <name type="scientific">Falsiroseomonas tokyonensis</name>
    <dbReference type="NCBI Taxonomy" id="430521"/>
    <lineage>
        <taxon>Bacteria</taxon>
        <taxon>Pseudomonadati</taxon>
        <taxon>Pseudomonadota</taxon>
        <taxon>Alphaproteobacteria</taxon>
        <taxon>Acetobacterales</taxon>
        <taxon>Roseomonadaceae</taxon>
        <taxon>Falsiroseomonas</taxon>
    </lineage>
</organism>
<comment type="subunit">
    <text evidence="3">The complex is composed of two ATP-binding proteins (UgpC), two transmembrane proteins (UgpA and UgpE) and a solute-binding protein (UgpB).</text>
</comment>
<name>A0ABV7BWM2_9PROT</name>
<dbReference type="PANTHER" id="PTHR43649:SF31">
    <property type="entry name" value="SN-GLYCEROL-3-PHOSPHATE-BINDING PERIPLASMIC PROTEIN UGPB"/>
    <property type="match status" value="1"/>
</dbReference>
<dbReference type="InterPro" id="IPR006059">
    <property type="entry name" value="SBP"/>
</dbReference>
<comment type="subcellular location">
    <subcellularLocation>
        <location evidence="1">Periplasm</location>
    </subcellularLocation>
</comment>
<dbReference type="EMBL" id="JBHRSB010000005">
    <property type="protein sequence ID" value="MFC3001925.1"/>
    <property type="molecule type" value="Genomic_DNA"/>
</dbReference>
<evidence type="ECO:0000256" key="7">
    <source>
        <dbReference type="ARBA" id="ARBA00034473"/>
    </source>
</evidence>
<sequence length="450" mass="49169">MFRRTLMAGAVALAGLIGPVAQGQAQAQDRTEIQFWHGLSQPLGGLLERLVAGFNDSQTQYRIVPTFRGSYPETMVAAIAAFRAGQAPHLVQMFEVGTGTMINAGRAIIPTHELLSQTGVNINFDDFLPGVRGYYAAADGRQMAMPFNSSTAIVYYNKDAFRRANLNADQFPTTWEGVGQALQALKASGHACPMSTAWPTWLHLEQFSAIHNIPLATQGNGFGGANAELRVNNPLVLRHLTNLVNWQKEGLFRWGGRDNAGEALFPNGECAIMLTSSGFRARVQREARFDWGVAMLPTYEGTQPANAIIGGASLWVMNRGPNTQRSAAELRGIAEFFAYTARPEVAGKWHMDTGYLPITRSGFESARATGFYNQPANIGADVPIEQMLRGASSENTRGIRLGGFVEIRVIMQEEMERALQGQQTPEQALTNMTTRGNAVLRNFERANRGG</sequence>
<dbReference type="Pfam" id="PF13416">
    <property type="entry name" value="SBP_bac_8"/>
    <property type="match status" value="1"/>
</dbReference>
<evidence type="ECO:0000256" key="5">
    <source>
        <dbReference type="ARBA" id="ARBA00022448"/>
    </source>
</evidence>
<evidence type="ECO:0000256" key="6">
    <source>
        <dbReference type="ARBA" id="ARBA00022729"/>
    </source>
</evidence>
<comment type="similarity">
    <text evidence="2">Belongs to the bacterial solute-binding protein 1 family.</text>
</comment>
<dbReference type="CDD" id="cd14748">
    <property type="entry name" value="PBP2_UgpB"/>
    <property type="match status" value="1"/>
</dbReference>
<evidence type="ECO:0000256" key="8">
    <source>
        <dbReference type="SAM" id="SignalP"/>
    </source>
</evidence>
<reference evidence="10" key="1">
    <citation type="journal article" date="2019" name="Int. J. Syst. Evol. Microbiol.">
        <title>The Global Catalogue of Microorganisms (GCM) 10K type strain sequencing project: providing services to taxonomists for standard genome sequencing and annotation.</title>
        <authorList>
            <consortium name="The Broad Institute Genomics Platform"/>
            <consortium name="The Broad Institute Genome Sequencing Center for Infectious Disease"/>
            <person name="Wu L."/>
            <person name="Ma J."/>
        </authorList>
    </citation>
    <scope>NUCLEOTIDE SEQUENCE [LARGE SCALE GENOMIC DNA]</scope>
    <source>
        <strain evidence="10">CGMCC 1.16855</strain>
    </source>
</reference>
<evidence type="ECO:0000256" key="2">
    <source>
        <dbReference type="ARBA" id="ARBA00008520"/>
    </source>
</evidence>
<dbReference type="PANTHER" id="PTHR43649">
    <property type="entry name" value="ARABINOSE-BINDING PROTEIN-RELATED"/>
    <property type="match status" value="1"/>
</dbReference>
<proteinExistence type="inferred from homology"/>
<feature type="chain" id="PRO_5046751849" description="sn-glycerol-3-phosphate-binding periplasmic protein UgpB" evidence="8">
    <location>
        <begin position="28"/>
        <end position="450"/>
    </location>
</feature>
<keyword evidence="5" id="KW-0813">Transport</keyword>
<feature type="signal peptide" evidence="8">
    <location>
        <begin position="1"/>
        <end position="27"/>
    </location>
</feature>
<comment type="function">
    <text evidence="7">Part of the ABC transporter complex UgpBAEC involved in sn-glycerol-3-phosphate (G3P) import. Binds G3P.</text>
</comment>
<evidence type="ECO:0000256" key="3">
    <source>
        <dbReference type="ARBA" id="ARBA00011557"/>
    </source>
</evidence>
<evidence type="ECO:0000256" key="1">
    <source>
        <dbReference type="ARBA" id="ARBA00004418"/>
    </source>
</evidence>
<dbReference type="Proteomes" id="UP001595420">
    <property type="component" value="Unassembled WGS sequence"/>
</dbReference>